<dbReference type="STRING" id="690307.A0A1L9X3S5"/>
<dbReference type="VEuPathDB" id="FungiDB:ASPACDRAFT_40419"/>
<evidence type="ECO:0000256" key="2">
    <source>
        <dbReference type="ARBA" id="ARBA00022771"/>
    </source>
</evidence>
<evidence type="ECO:0000256" key="3">
    <source>
        <dbReference type="ARBA" id="ARBA00022833"/>
    </source>
</evidence>
<dbReference type="GO" id="GO:0008270">
    <property type="term" value="F:zinc ion binding"/>
    <property type="evidence" value="ECO:0007669"/>
    <property type="project" value="UniProtKB-KW"/>
</dbReference>
<reference evidence="8" key="1">
    <citation type="journal article" date="2017" name="Genome Biol.">
        <title>Comparative genomics reveals high biological diversity and specific adaptations in the industrially and medically important fungal genus Aspergillus.</title>
        <authorList>
            <person name="de Vries R.P."/>
            <person name="Riley R."/>
            <person name="Wiebenga A."/>
            <person name="Aguilar-Osorio G."/>
            <person name="Amillis S."/>
            <person name="Uchima C.A."/>
            <person name="Anderluh G."/>
            <person name="Asadollahi M."/>
            <person name="Askin M."/>
            <person name="Barry K."/>
            <person name="Battaglia E."/>
            <person name="Bayram O."/>
            <person name="Benocci T."/>
            <person name="Braus-Stromeyer S.A."/>
            <person name="Caldana C."/>
            <person name="Canovas D."/>
            <person name="Cerqueira G.C."/>
            <person name="Chen F."/>
            <person name="Chen W."/>
            <person name="Choi C."/>
            <person name="Clum A."/>
            <person name="Dos Santos R.A."/>
            <person name="Damasio A.R."/>
            <person name="Diallinas G."/>
            <person name="Emri T."/>
            <person name="Fekete E."/>
            <person name="Flipphi M."/>
            <person name="Freyberg S."/>
            <person name="Gallo A."/>
            <person name="Gournas C."/>
            <person name="Habgood R."/>
            <person name="Hainaut M."/>
            <person name="Harispe M.L."/>
            <person name="Henrissat B."/>
            <person name="Hilden K.S."/>
            <person name="Hope R."/>
            <person name="Hossain A."/>
            <person name="Karabika E."/>
            <person name="Karaffa L."/>
            <person name="Karanyi Z."/>
            <person name="Krasevec N."/>
            <person name="Kuo A."/>
            <person name="Kusch H."/>
            <person name="LaButti K."/>
            <person name="Lagendijk E.L."/>
            <person name="Lapidus A."/>
            <person name="Levasseur A."/>
            <person name="Lindquist E."/>
            <person name="Lipzen A."/>
            <person name="Logrieco A.F."/>
            <person name="MacCabe A."/>
            <person name="Maekelae M.R."/>
            <person name="Malavazi I."/>
            <person name="Melin P."/>
            <person name="Meyer V."/>
            <person name="Mielnichuk N."/>
            <person name="Miskei M."/>
            <person name="Molnar A.P."/>
            <person name="Mule G."/>
            <person name="Ngan C.Y."/>
            <person name="Orejas M."/>
            <person name="Orosz E."/>
            <person name="Ouedraogo J.P."/>
            <person name="Overkamp K.M."/>
            <person name="Park H.-S."/>
            <person name="Perrone G."/>
            <person name="Piumi F."/>
            <person name="Punt P.J."/>
            <person name="Ram A.F."/>
            <person name="Ramon A."/>
            <person name="Rauscher S."/>
            <person name="Record E."/>
            <person name="Riano-Pachon D.M."/>
            <person name="Robert V."/>
            <person name="Roehrig J."/>
            <person name="Ruller R."/>
            <person name="Salamov A."/>
            <person name="Salih N.S."/>
            <person name="Samson R.A."/>
            <person name="Sandor E."/>
            <person name="Sanguinetti M."/>
            <person name="Schuetze T."/>
            <person name="Sepcic K."/>
            <person name="Shelest E."/>
            <person name="Sherlock G."/>
            <person name="Sophianopoulou V."/>
            <person name="Squina F.M."/>
            <person name="Sun H."/>
            <person name="Susca A."/>
            <person name="Todd R.B."/>
            <person name="Tsang A."/>
            <person name="Unkles S.E."/>
            <person name="van de Wiele N."/>
            <person name="van Rossen-Uffink D."/>
            <person name="Oliveira J.V."/>
            <person name="Vesth T.C."/>
            <person name="Visser J."/>
            <person name="Yu J.-H."/>
            <person name="Zhou M."/>
            <person name="Andersen M.R."/>
            <person name="Archer D.B."/>
            <person name="Baker S.E."/>
            <person name="Benoit I."/>
            <person name="Brakhage A.A."/>
            <person name="Braus G.H."/>
            <person name="Fischer R."/>
            <person name="Frisvad J.C."/>
            <person name="Goldman G.H."/>
            <person name="Houbraken J."/>
            <person name="Oakley B."/>
            <person name="Pocsi I."/>
            <person name="Scazzocchio C."/>
            <person name="Seiboth B."/>
            <person name="vanKuyk P.A."/>
            <person name="Wortman J."/>
            <person name="Dyer P.S."/>
            <person name="Grigoriev I.V."/>
        </authorList>
    </citation>
    <scope>NUCLEOTIDE SEQUENCE [LARGE SCALE GENOMIC DNA]</scope>
    <source>
        <strain evidence="8">ATCC 16872 / CBS 172.66 / WB 5094</strain>
    </source>
</reference>
<dbReference type="PROSITE" id="PS51044">
    <property type="entry name" value="ZF_SP_RING"/>
    <property type="match status" value="1"/>
</dbReference>
<dbReference type="InterPro" id="IPR013083">
    <property type="entry name" value="Znf_RING/FYVE/PHD"/>
</dbReference>
<accession>A0A1L9X3S5</accession>
<dbReference type="Proteomes" id="UP000184546">
    <property type="component" value="Unassembled WGS sequence"/>
</dbReference>
<dbReference type="OMA" id="DNWRCPI"/>
<protein>
    <recommendedName>
        <fullName evidence="6">SP-RING-type domain-containing protein</fullName>
    </recommendedName>
</protein>
<evidence type="ECO:0000256" key="1">
    <source>
        <dbReference type="ARBA" id="ARBA00022723"/>
    </source>
</evidence>
<evidence type="ECO:0000256" key="4">
    <source>
        <dbReference type="PROSITE-ProRule" id="PRU00452"/>
    </source>
</evidence>
<dbReference type="GO" id="GO:0000785">
    <property type="term" value="C:chromatin"/>
    <property type="evidence" value="ECO:0007669"/>
    <property type="project" value="TreeGrafter"/>
</dbReference>
<name>A0A1L9X3S5_ASPA1</name>
<keyword evidence="8" id="KW-1185">Reference proteome</keyword>
<feature type="region of interest" description="Disordered" evidence="5">
    <location>
        <begin position="116"/>
        <end position="157"/>
    </location>
</feature>
<keyword evidence="2 4" id="KW-0863">Zinc-finger</keyword>
<dbReference type="OrthoDB" id="27975at2759"/>
<feature type="compositionally biased region" description="Low complexity" evidence="5">
    <location>
        <begin position="30"/>
        <end position="42"/>
    </location>
</feature>
<dbReference type="Gene3D" id="3.30.40.10">
    <property type="entry name" value="Zinc/RING finger domain, C3HC4 (zinc finger)"/>
    <property type="match status" value="1"/>
</dbReference>
<proteinExistence type="predicted"/>
<organism evidence="7 8">
    <name type="scientific">Aspergillus aculeatus (strain ATCC 16872 / CBS 172.66 / WB 5094)</name>
    <dbReference type="NCBI Taxonomy" id="690307"/>
    <lineage>
        <taxon>Eukaryota</taxon>
        <taxon>Fungi</taxon>
        <taxon>Dikarya</taxon>
        <taxon>Ascomycota</taxon>
        <taxon>Pezizomycotina</taxon>
        <taxon>Eurotiomycetes</taxon>
        <taxon>Eurotiomycetidae</taxon>
        <taxon>Eurotiales</taxon>
        <taxon>Aspergillaceae</taxon>
        <taxon>Aspergillus</taxon>
        <taxon>Aspergillus subgen. Circumdati</taxon>
    </lineage>
</organism>
<dbReference type="PANTHER" id="PTHR10782:SF4">
    <property type="entry name" value="TONALLI, ISOFORM E"/>
    <property type="match status" value="1"/>
</dbReference>
<feature type="compositionally biased region" description="Basic residues" evidence="5">
    <location>
        <begin position="48"/>
        <end position="58"/>
    </location>
</feature>
<dbReference type="EMBL" id="KV878972">
    <property type="protein sequence ID" value="OJK03101.1"/>
    <property type="molecule type" value="Genomic_DNA"/>
</dbReference>
<evidence type="ECO:0000256" key="5">
    <source>
        <dbReference type="SAM" id="MobiDB-lite"/>
    </source>
</evidence>
<dbReference type="InterPro" id="IPR004181">
    <property type="entry name" value="Znf_MIZ"/>
</dbReference>
<evidence type="ECO:0000259" key="6">
    <source>
        <dbReference type="PROSITE" id="PS51044"/>
    </source>
</evidence>
<gene>
    <name evidence="7" type="ORF">ASPACDRAFT_40419</name>
</gene>
<dbReference type="Pfam" id="PF02891">
    <property type="entry name" value="zf-MIZ"/>
    <property type="match status" value="1"/>
</dbReference>
<sequence length="960" mass="105151">MSSANQPALQSSNSTAHIFLGGARPAWMNASPPVAVPVASPPLNVSRTRPHPHPHPQPRPRPLGLSIPSPSARAFPPPPPQTPPSTLAAPVPSPPATSYPTSLRQLQPWSSPLQNVAAAPVPSSRPTPSIAPSMTPPITPGPPIEPRGRLRPRAGAKTATTIAATTTATTAANEPVSTIHIPDVPLTYPPQLNGNSAYFPASLKKLDAFASHPGRKTSASVTLENARLRLLHDALSCQDLIYLVIHQLYTLVSYAPAELGQLQGLSEDQLAGLKALEQLLVDNARLSPQFLQWAACFPEPICNMLHLPWWTAALSQAMTALAMLGHRWNAFEAHIRERGLPPLIEELVQNFALRSHVLHHTIFLALTRRISGPNKREERLSEIFRHDAALTEVRLAEAMKRSVPISRARKETDAILTLYHINMGYPPPHTPPSVFGPQPVIASAPPQAGRPIHSARTPGVLSLPTPPLAGHSPQFTQASPVSAAPAPVLHPHTPNLTPTMAHMSVTVPSPGFIPVPTVTPVQGPGHPRRPSVQAEAAQQAILAMRQTSRPRALPPTPSKPSTSTLLLPASGKKMPANAPPLHPLRDALHQVHLREPVHQLIRRDSSGQAQETKLFQYLDSFALTPRPLGRFECQFHWSFTLSQEAADRLPAPSQKSSGELSHPVRVLMDGQQLYRMRCISVSPDTKPPIDESTWSRADCAWPSVIYIFVNDTELFVRRKLHHQKDVPLDISPHLRAGENKISLHFIRDAAEQKDKLYAAAVEIAQIAAIEPVMALAQTLQADDSRRQIHQRLEQSSRNENEDDDLHVVSSDLMINLVDPFTARVFKQPVRGQLCLHSECFDHETFIQTRAGVSGPRALPNDWRCPICQGDARPQMLVRDEFMVDVHEELVRTNQLDDARAIRVTLDGSWTVITEADLATSKRSSTGLDSPIPKRQKMVQPETKPQPIRTVSATPEVIDLD</sequence>
<dbReference type="AlphaFoldDB" id="A0A1L9X3S5"/>
<keyword evidence="1" id="KW-0479">Metal-binding</keyword>
<dbReference type="GO" id="GO:0061665">
    <property type="term" value="F:SUMO ligase activity"/>
    <property type="evidence" value="ECO:0007669"/>
    <property type="project" value="TreeGrafter"/>
</dbReference>
<dbReference type="PANTHER" id="PTHR10782">
    <property type="entry name" value="ZINC FINGER MIZ DOMAIN-CONTAINING PROTEIN"/>
    <property type="match status" value="1"/>
</dbReference>
<evidence type="ECO:0000313" key="7">
    <source>
        <dbReference type="EMBL" id="OJK03101.1"/>
    </source>
</evidence>
<feature type="compositionally biased region" description="Pro residues" evidence="5">
    <location>
        <begin position="134"/>
        <end position="145"/>
    </location>
</feature>
<feature type="region of interest" description="Disordered" evidence="5">
    <location>
        <begin position="25"/>
        <end position="102"/>
    </location>
</feature>
<evidence type="ECO:0000313" key="8">
    <source>
        <dbReference type="Proteomes" id="UP000184546"/>
    </source>
</evidence>
<dbReference type="GO" id="GO:0016925">
    <property type="term" value="P:protein sumoylation"/>
    <property type="evidence" value="ECO:0007669"/>
    <property type="project" value="TreeGrafter"/>
</dbReference>
<keyword evidence="3" id="KW-0862">Zinc</keyword>
<feature type="region of interest" description="Disordered" evidence="5">
    <location>
        <begin position="920"/>
        <end position="960"/>
    </location>
</feature>
<feature type="domain" description="SP-RING-type" evidence="6">
    <location>
        <begin position="801"/>
        <end position="891"/>
    </location>
</feature>
<dbReference type="RefSeq" id="XP_020059440.1">
    <property type="nucleotide sequence ID" value="XM_020200749.1"/>
</dbReference>
<dbReference type="GeneID" id="30974563"/>